<dbReference type="AlphaFoldDB" id="A0A062U914"/>
<dbReference type="RefSeq" id="WP_034824204.1">
    <property type="nucleotide sequence ID" value="NZ_AWFA01000004.1"/>
</dbReference>
<proteinExistence type="predicted"/>
<dbReference type="eggNOG" id="COG2982">
    <property type="taxonomic scope" value="Bacteria"/>
</dbReference>
<dbReference type="EMBL" id="AWFB01000026">
    <property type="protein sequence ID" value="RAN32838.1"/>
    <property type="molecule type" value="Genomic_DNA"/>
</dbReference>
<dbReference type="PANTHER" id="PTHR30441">
    <property type="entry name" value="DUF748 DOMAIN-CONTAINING PROTEIN"/>
    <property type="match status" value="1"/>
</dbReference>
<dbReference type="GO" id="GO:0005886">
    <property type="term" value="C:plasma membrane"/>
    <property type="evidence" value="ECO:0007669"/>
    <property type="project" value="TreeGrafter"/>
</dbReference>
<reference evidence="3 4" key="1">
    <citation type="submission" date="2013-04" db="EMBL/GenBank/DDBJ databases">
        <title>Hyphomonas sp. T24B3 Genome Sequencing.</title>
        <authorList>
            <person name="Lai Q."/>
            <person name="Shao Z."/>
        </authorList>
    </citation>
    <scope>NUCLEOTIDE SEQUENCE [LARGE SCALE GENOMIC DNA]</scope>
    <source>
        <strain evidence="3 4">T24B3</strain>
    </source>
</reference>
<evidence type="ECO:0000313" key="4">
    <source>
        <dbReference type="Proteomes" id="UP000249123"/>
    </source>
</evidence>
<dbReference type="STRING" id="1280941.HY2_07795"/>
<gene>
    <name evidence="3" type="ORF">HY3_13985</name>
</gene>
<dbReference type="InterPro" id="IPR052894">
    <property type="entry name" value="AsmA-related"/>
</dbReference>
<feature type="domain" description="AsmA" evidence="2">
    <location>
        <begin position="413"/>
        <end position="689"/>
    </location>
</feature>
<feature type="compositionally biased region" description="Basic and acidic residues" evidence="1">
    <location>
        <begin position="806"/>
        <end position="825"/>
    </location>
</feature>
<organism evidence="3 4">
    <name type="scientific">Hyphomonas pacifica</name>
    <dbReference type="NCBI Taxonomy" id="1280941"/>
    <lineage>
        <taxon>Bacteria</taxon>
        <taxon>Pseudomonadati</taxon>
        <taxon>Pseudomonadota</taxon>
        <taxon>Alphaproteobacteria</taxon>
        <taxon>Hyphomonadales</taxon>
        <taxon>Hyphomonadaceae</taxon>
        <taxon>Hyphomonas</taxon>
    </lineage>
</organism>
<feature type="domain" description="AsmA" evidence="2">
    <location>
        <begin position="4"/>
        <end position="184"/>
    </location>
</feature>
<evidence type="ECO:0000259" key="2">
    <source>
        <dbReference type="Pfam" id="PF05170"/>
    </source>
</evidence>
<dbReference type="OrthoDB" id="5439561at2"/>
<evidence type="ECO:0000313" key="3">
    <source>
        <dbReference type="EMBL" id="RAN32838.1"/>
    </source>
</evidence>
<feature type="region of interest" description="Disordered" evidence="1">
    <location>
        <begin position="778"/>
        <end position="839"/>
    </location>
</feature>
<protein>
    <recommendedName>
        <fullName evidence="2">AsmA domain-containing protein</fullName>
    </recommendedName>
</protein>
<feature type="region of interest" description="Disordered" evidence="1">
    <location>
        <begin position="122"/>
        <end position="144"/>
    </location>
</feature>
<accession>A0A062U914</accession>
<evidence type="ECO:0000256" key="1">
    <source>
        <dbReference type="SAM" id="MobiDB-lite"/>
    </source>
</evidence>
<dbReference type="GO" id="GO:0090313">
    <property type="term" value="P:regulation of protein targeting to membrane"/>
    <property type="evidence" value="ECO:0007669"/>
    <property type="project" value="TreeGrafter"/>
</dbReference>
<name>A0A062U914_9PROT</name>
<comment type="caution">
    <text evidence="3">The sequence shown here is derived from an EMBL/GenBank/DDBJ whole genome shotgun (WGS) entry which is preliminary data.</text>
</comment>
<dbReference type="PANTHER" id="PTHR30441:SF4">
    <property type="entry name" value="PROTEIN ASMA"/>
    <property type="match status" value="1"/>
</dbReference>
<dbReference type="InterPro" id="IPR007844">
    <property type="entry name" value="AsmA"/>
</dbReference>
<keyword evidence="4" id="KW-1185">Reference proteome</keyword>
<sequence length="839" mass="87852">MKRILLICGAVLVIAALTVPFFIPKSAYKARIESAATSALNRDVELTGDVSISVFPRISASIDGVTVANPEGFARDSMIMAGELRGSVKWLPLLSGKVDVQEITFVDADVFLQKRADGETNWQFGAGKSQEDTPDSEGSGSVKASIGKARLQNASLTYQDDSTGMTYELKDFNLEASLRDMDQPLSAEADGKFQNHAFDLSLELDSPDSLLTNAPTEALLMFEMADMGNISFQGALQLGDEGNIDGGLRFSSDNLPGLIAFTGITPPVNVEALGTANIVAKVSGPLSALVIDFEQMGVKSDVLMANYTGKVTLGDPMSLDGQLSVDSPQAGELTRQLGLDIPASAALEKVKVTSKVKGPMDALVLSNISADHSGELLNATYYGDVSLAGNGRIDGSIDAKSNKLRDLFKAAEMELPPGETLQRFSTKGDISGTFQALTVNKLNFTLDDITATGTAGVDLSGEKPRLTGNLDMGTLDLTPFLGSEDTATKDKPATTGWSKEPLDLVGLQSVNADLNIHADTLTIGDVKLTDAVLVAKLLDGQLTADLSKFGAFGGNWAGKMTLDARKAKPSVAFNMTGNSVLVSEMLGTLASFDRLTGKGELSLDASASGASIDEIMKALDGRVSANLEDGALKGINVAQLVRSTSSLKSALSSGGLAGLDLSSAVSSSAETDFTNFDTILTINKGVANVDVMKLLNPVLGVDGTGTINLGGQALDLRLATSIDKSGKGDGSVVQLNGIPVPIRVSGSWTNVKISPDLSGVQSALEAELGNRLRDELTKRLGGGDESSDPSSNTTEDVLSGLLGIQNKDKTDTEEADQKSDEDKAIEAIGSLFGRKSKED</sequence>
<dbReference type="Proteomes" id="UP000249123">
    <property type="component" value="Unassembled WGS sequence"/>
</dbReference>
<dbReference type="Pfam" id="PF05170">
    <property type="entry name" value="AsmA"/>
    <property type="match status" value="2"/>
</dbReference>